<protein>
    <submittedName>
        <fullName evidence="2">Tetratricopeptide repeat protein</fullName>
    </submittedName>
</protein>
<name>A0AAU7MST9_9GAMM</name>
<dbReference type="InterPro" id="IPR050767">
    <property type="entry name" value="Sel1_AlgK"/>
</dbReference>
<dbReference type="PANTHER" id="PTHR11102:SF160">
    <property type="entry name" value="ERAD-ASSOCIATED E3 UBIQUITIN-PROTEIN LIGASE COMPONENT HRD3"/>
    <property type="match status" value="1"/>
</dbReference>
<dbReference type="SUPFAM" id="SSF81901">
    <property type="entry name" value="HCP-like"/>
    <property type="match status" value="1"/>
</dbReference>
<organism evidence="2">
    <name type="scientific">Marinobacter sp. MMG032</name>
    <dbReference type="NCBI Taxonomy" id="3158548"/>
    <lineage>
        <taxon>Bacteria</taxon>
        <taxon>Pseudomonadati</taxon>
        <taxon>Pseudomonadota</taxon>
        <taxon>Gammaproteobacteria</taxon>
        <taxon>Pseudomonadales</taxon>
        <taxon>Marinobacteraceae</taxon>
        <taxon>Marinobacter</taxon>
    </lineage>
</organism>
<feature type="chain" id="PRO_5043930181" evidence="1">
    <location>
        <begin position="28"/>
        <end position="207"/>
    </location>
</feature>
<gene>
    <name evidence="2" type="ORF">ABNF92_05110</name>
</gene>
<dbReference type="PANTHER" id="PTHR11102">
    <property type="entry name" value="SEL-1-LIKE PROTEIN"/>
    <property type="match status" value="1"/>
</dbReference>
<dbReference type="InterPro" id="IPR011990">
    <property type="entry name" value="TPR-like_helical_dom_sf"/>
</dbReference>
<evidence type="ECO:0000256" key="1">
    <source>
        <dbReference type="SAM" id="SignalP"/>
    </source>
</evidence>
<keyword evidence="1" id="KW-0732">Signal</keyword>
<reference evidence="2" key="1">
    <citation type="submission" date="2024-05" db="EMBL/GenBank/DDBJ databases">
        <title>Draft Genome Sequences of Flagellimonas sp. MMG031 and Marinobacter sp. MMG032 Isolated from the dinoflagellate Symbiodinium pilosum.</title>
        <authorList>
            <person name="Shikuma N.J."/>
            <person name="Farrell M.V."/>
        </authorList>
    </citation>
    <scope>NUCLEOTIDE SEQUENCE</scope>
    <source>
        <strain evidence="2">MMG032</strain>
    </source>
</reference>
<dbReference type="AlphaFoldDB" id="A0AAU7MST9"/>
<dbReference type="Pfam" id="PF08238">
    <property type="entry name" value="Sel1"/>
    <property type="match status" value="2"/>
</dbReference>
<dbReference type="SMART" id="SM00671">
    <property type="entry name" value="SEL1"/>
    <property type="match status" value="2"/>
</dbReference>
<evidence type="ECO:0000313" key="2">
    <source>
        <dbReference type="EMBL" id="XBQ20537.1"/>
    </source>
</evidence>
<dbReference type="EMBL" id="CP157802">
    <property type="protein sequence ID" value="XBQ20537.1"/>
    <property type="molecule type" value="Genomic_DNA"/>
</dbReference>
<sequence>MQRHITTQTTVRMLVLYLIFSCSYASAGVNENGDQDQVARDMIRVLNAYVVYKMGQYESAFEQYLELAEEGSRQGMLNVANMYAQGQGVEQSQKKAFQWYLRAAESGDSISMVEVAMAYEEGRGTVLDKNEALSWYRRAAEAGNSDARWRLGKRLYDKGSRAEGLCLIQQAAVDGGQPTAQQFLLALQPSTGPESKLPRSRCSSSDS</sequence>
<accession>A0AAU7MST9</accession>
<feature type="signal peptide" evidence="1">
    <location>
        <begin position="1"/>
        <end position="27"/>
    </location>
</feature>
<dbReference type="RefSeq" id="WP_349343639.1">
    <property type="nucleotide sequence ID" value="NZ_CP157802.1"/>
</dbReference>
<proteinExistence type="predicted"/>
<dbReference type="KEGG" id="mamm:ABNF92_05110"/>
<dbReference type="InterPro" id="IPR006597">
    <property type="entry name" value="Sel1-like"/>
</dbReference>
<dbReference type="Gene3D" id="1.25.40.10">
    <property type="entry name" value="Tetratricopeptide repeat domain"/>
    <property type="match status" value="1"/>
</dbReference>